<proteinExistence type="predicted"/>
<dbReference type="EMBL" id="CALNXK010000226">
    <property type="protein sequence ID" value="CAH3177491.1"/>
    <property type="molecule type" value="Genomic_DNA"/>
</dbReference>
<gene>
    <name evidence="1" type="ORF">PLOB_00019360</name>
</gene>
<evidence type="ECO:0000313" key="2">
    <source>
        <dbReference type="Proteomes" id="UP001159405"/>
    </source>
</evidence>
<accession>A0ABN8RDW3</accession>
<comment type="caution">
    <text evidence="1">The sequence shown here is derived from an EMBL/GenBank/DDBJ whole genome shotgun (WGS) entry which is preliminary data.</text>
</comment>
<keyword evidence="2" id="KW-1185">Reference proteome</keyword>
<reference evidence="1 2" key="1">
    <citation type="submission" date="2022-05" db="EMBL/GenBank/DDBJ databases">
        <authorList>
            <consortium name="Genoscope - CEA"/>
            <person name="William W."/>
        </authorList>
    </citation>
    <scope>NUCLEOTIDE SEQUENCE [LARGE SCALE GENOMIC DNA]</scope>
</reference>
<name>A0ABN8RDW3_9CNID</name>
<sequence>MRWGNTYPSGLTKVQTKQNKCIRCIFFSHKRESSAPYLKLLDILNIDSIFKLKISLLAHKISQNEANIPEVFQNYLVKLSDIHSHNTRYASNLNFHVPRVRSNYGKHTFKFAITKTWEEIPTKIKTLSYHKFKKEYKRILVNSQR</sequence>
<evidence type="ECO:0000313" key="1">
    <source>
        <dbReference type="EMBL" id="CAH3177491.1"/>
    </source>
</evidence>
<dbReference type="Proteomes" id="UP001159405">
    <property type="component" value="Unassembled WGS sequence"/>
</dbReference>
<protein>
    <submittedName>
        <fullName evidence="1">Uncharacterized protein</fullName>
    </submittedName>
</protein>
<organism evidence="1 2">
    <name type="scientific">Porites lobata</name>
    <dbReference type="NCBI Taxonomy" id="104759"/>
    <lineage>
        <taxon>Eukaryota</taxon>
        <taxon>Metazoa</taxon>
        <taxon>Cnidaria</taxon>
        <taxon>Anthozoa</taxon>
        <taxon>Hexacorallia</taxon>
        <taxon>Scleractinia</taxon>
        <taxon>Fungiina</taxon>
        <taxon>Poritidae</taxon>
        <taxon>Porites</taxon>
    </lineage>
</organism>